<sequence>MRRLPRWGRSIPTPAAPLPDLECRQEFFPKNHLPTTTASLLFTSISLQSGSERTTLLYTERHRPRRK</sequence>
<gene>
    <name evidence="1" type="ORF">E2C01_102387</name>
</gene>
<organism evidence="1 2">
    <name type="scientific">Portunus trituberculatus</name>
    <name type="common">Swimming crab</name>
    <name type="synonym">Neptunus trituberculatus</name>
    <dbReference type="NCBI Taxonomy" id="210409"/>
    <lineage>
        <taxon>Eukaryota</taxon>
        <taxon>Metazoa</taxon>
        <taxon>Ecdysozoa</taxon>
        <taxon>Arthropoda</taxon>
        <taxon>Crustacea</taxon>
        <taxon>Multicrustacea</taxon>
        <taxon>Malacostraca</taxon>
        <taxon>Eumalacostraca</taxon>
        <taxon>Eucarida</taxon>
        <taxon>Decapoda</taxon>
        <taxon>Pleocyemata</taxon>
        <taxon>Brachyura</taxon>
        <taxon>Eubrachyura</taxon>
        <taxon>Portunoidea</taxon>
        <taxon>Portunidae</taxon>
        <taxon>Portuninae</taxon>
        <taxon>Portunus</taxon>
    </lineage>
</organism>
<evidence type="ECO:0000313" key="2">
    <source>
        <dbReference type="Proteomes" id="UP000324222"/>
    </source>
</evidence>
<dbReference type="EMBL" id="VSRR010151892">
    <property type="protein sequence ID" value="MPD06570.1"/>
    <property type="molecule type" value="Genomic_DNA"/>
</dbReference>
<dbReference type="Proteomes" id="UP000324222">
    <property type="component" value="Unassembled WGS sequence"/>
</dbReference>
<dbReference type="AlphaFoldDB" id="A0A5B7KH67"/>
<evidence type="ECO:0000313" key="1">
    <source>
        <dbReference type="EMBL" id="MPD06570.1"/>
    </source>
</evidence>
<reference evidence="1 2" key="1">
    <citation type="submission" date="2019-05" db="EMBL/GenBank/DDBJ databases">
        <title>Another draft genome of Portunus trituberculatus and its Hox gene families provides insights of decapod evolution.</title>
        <authorList>
            <person name="Jeong J.-H."/>
            <person name="Song I."/>
            <person name="Kim S."/>
            <person name="Choi T."/>
            <person name="Kim D."/>
            <person name="Ryu S."/>
            <person name="Kim W."/>
        </authorList>
    </citation>
    <scope>NUCLEOTIDE SEQUENCE [LARGE SCALE GENOMIC DNA]</scope>
    <source>
        <tissue evidence="1">Muscle</tissue>
    </source>
</reference>
<comment type="caution">
    <text evidence="1">The sequence shown here is derived from an EMBL/GenBank/DDBJ whole genome shotgun (WGS) entry which is preliminary data.</text>
</comment>
<keyword evidence="2" id="KW-1185">Reference proteome</keyword>
<accession>A0A5B7KH67</accession>
<proteinExistence type="predicted"/>
<protein>
    <submittedName>
        <fullName evidence="1">Uncharacterized protein</fullName>
    </submittedName>
</protein>
<name>A0A5B7KH67_PORTR</name>